<keyword evidence="1" id="KW-0812">Transmembrane</keyword>
<accession>A0A7Z7IVQ2</accession>
<dbReference type="Proteomes" id="UP000234345">
    <property type="component" value="Unassembled WGS sequence"/>
</dbReference>
<evidence type="ECO:0000256" key="1">
    <source>
        <dbReference type="SAM" id="Phobius"/>
    </source>
</evidence>
<dbReference type="EMBL" id="OCZC01000043">
    <property type="protein sequence ID" value="SOO22457.1"/>
    <property type="molecule type" value="Genomic_DNA"/>
</dbReference>
<evidence type="ECO:0000313" key="2">
    <source>
        <dbReference type="EMBL" id="SOO22457.1"/>
    </source>
</evidence>
<sequence length="79" mass="8636">MSLPRWGISPARSLYPFTLQNRVSRIGGSLDLNWLQTLTVVRVSGLWLGLLGAALPAGGVQRRTSGRRPHMACRAHQDG</sequence>
<protein>
    <submittedName>
        <fullName evidence="2">Uncharacterized protein</fullName>
    </submittedName>
</protein>
<organism evidence="2 3">
    <name type="scientific">Xanthomonas campestris pv. phaseoli</name>
    <dbReference type="NCBI Taxonomy" id="317013"/>
    <lineage>
        <taxon>Bacteria</taxon>
        <taxon>Pseudomonadati</taxon>
        <taxon>Pseudomonadota</taxon>
        <taxon>Gammaproteobacteria</taxon>
        <taxon>Lysobacterales</taxon>
        <taxon>Lysobacteraceae</taxon>
        <taxon>Xanthomonas</taxon>
    </lineage>
</organism>
<feature type="transmembrane region" description="Helical" evidence="1">
    <location>
        <begin position="40"/>
        <end position="60"/>
    </location>
</feature>
<reference evidence="2 3" key="1">
    <citation type="submission" date="2017-10" db="EMBL/GenBank/DDBJ databases">
        <authorList>
            <person name="Regsiter A."/>
            <person name="William W."/>
        </authorList>
    </citation>
    <scope>NUCLEOTIDE SEQUENCE [LARGE SCALE GENOMIC DNA]</scope>
    <source>
        <strain evidence="2 3">CFBP6991</strain>
    </source>
</reference>
<evidence type="ECO:0000313" key="3">
    <source>
        <dbReference type="Proteomes" id="UP000234345"/>
    </source>
</evidence>
<proteinExistence type="predicted"/>
<gene>
    <name evidence="2" type="ORF">XFF6991_150218</name>
</gene>
<comment type="caution">
    <text evidence="2">The sequence shown here is derived from an EMBL/GenBank/DDBJ whole genome shotgun (WGS) entry which is preliminary data.</text>
</comment>
<keyword evidence="1" id="KW-0472">Membrane</keyword>
<keyword evidence="1" id="KW-1133">Transmembrane helix</keyword>
<dbReference type="AlphaFoldDB" id="A0A7Z7IVQ2"/>
<name>A0A7Z7IVQ2_XANCH</name>